<name>A0A834F3W2_ORYME</name>
<proteinExistence type="predicted"/>
<organism evidence="2 3">
    <name type="scientific">Oryzias melastigma</name>
    <name type="common">Marine medaka</name>
    <dbReference type="NCBI Taxonomy" id="30732"/>
    <lineage>
        <taxon>Eukaryota</taxon>
        <taxon>Metazoa</taxon>
        <taxon>Chordata</taxon>
        <taxon>Craniata</taxon>
        <taxon>Vertebrata</taxon>
        <taxon>Euteleostomi</taxon>
        <taxon>Actinopterygii</taxon>
        <taxon>Neopterygii</taxon>
        <taxon>Teleostei</taxon>
        <taxon>Neoteleostei</taxon>
        <taxon>Acanthomorphata</taxon>
        <taxon>Ovalentaria</taxon>
        <taxon>Atherinomorphae</taxon>
        <taxon>Beloniformes</taxon>
        <taxon>Adrianichthyidae</taxon>
        <taxon>Oryziinae</taxon>
        <taxon>Oryzias</taxon>
    </lineage>
</organism>
<dbReference type="EMBL" id="WKFB01000835">
    <property type="protein sequence ID" value="KAF6717407.1"/>
    <property type="molecule type" value="Genomic_DNA"/>
</dbReference>
<protein>
    <submittedName>
        <fullName evidence="2">Uncharacterized protein</fullName>
    </submittedName>
</protein>
<sequence length="111" mass="12951">MQMNTDICSPTYTNTEDCRRMQTNADQHRSTQINTDQCRGTETSTDHHRRKQTNADYRRPTQTVADQHNWRLIPNPVCTFLLNVYKEASISGGLTLHQNWVEPWGNLKFTL</sequence>
<accession>A0A834F3W2</accession>
<evidence type="ECO:0000313" key="3">
    <source>
        <dbReference type="Proteomes" id="UP000646548"/>
    </source>
</evidence>
<feature type="compositionally biased region" description="Polar residues" evidence="1">
    <location>
        <begin position="24"/>
        <end position="43"/>
    </location>
</feature>
<gene>
    <name evidence="2" type="ORF">FQA47_013805</name>
</gene>
<evidence type="ECO:0000256" key="1">
    <source>
        <dbReference type="SAM" id="MobiDB-lite"/>
    </source>
</evidence>
<evidence type="ECO:0000313" key="2">
    <source>
        <dbReference type="EMBL" id="KAF6717407.1"/>
    </source>
</evidence>
<comment type="caution">
    <text evidence="2">The sequence shown here is derived from an EMBL/GenBank/DDBJ whole genome shotgun (WGS) entry which is preliminary data.</text>
</comment>
<dbReference type="Proteomes" id="UP000646548">
    <property type="component" value="Unassembled WGS sequence"/>
</dbReference>
<dbReference type="AlphaFoldDB" id="A0A834F3W2"/>
<feature type="region of interest" description="Disordered" evidence="1">
    <location>
        <begin position="24"/>
        <end position="61"/>
    </location>
</feature>
<reference evidence="2" key="1">
    <citation type="journal article" name="BMC Genomics">
        <title>Long-read sequencing and de novo genome assembly of marine medaka (Oryzias melastigma).</title>
        <authorList>
            <person name="Liang P."/>
            <person name="Saqib H.S.A."/>
            <person name="Ni X."/>
            <person name="Shen Y."/>
        </authorList>
    </citation>
    <scope>NUCLEOTIDE SEQUENCE</scope>
    <source>
        <strain evidence="2">Bigg-433</strain>
    </source>
</reference>